<feature type="domain" description="Rab-GAP TBC" evidence="2">
    <location>
        <begin position="118"/>
        <end position="247"/>
    </location>
</feature>
<reference evidence="3 4" key="1">
    <citation type="journal article" date="2014" name="Genome Biol. Evol.">
        <title>The genome of the myxosporean Thelohanellus kitauei shows adaptations to nutrient acquisition within its fish host.</title>
        <authorList>
            <person name="Yang Y."/>
            <person name="Xiong J."/>
            <person name="Zhou Z."/>
            <person name="Huo F."/>
            <person name="Miao W."/>
            <person name="Ran C."/>
            <person name="Liu Y."/>
            <person name="Zhang J."/>
            <person name="Feng J."/>
            <person name="Wang M."/>
            <person name="Wang M."/>
            <person name="Wang L."/>
            <person name="Yao B."/>
        </authorList>
    </citation>
    <scope>NUCLEOTIDE SEQUENCE [LARGE SCALE GENOMIC DNA]</scope>
    <source>
        <strain evidence="3">Wuqing</strain>
    </source>
</reference>
<dbReference type="PANTHER" id="PTHR47219">
    <property type="entry name" value="RAB GTPASE-ACTIVATING PROTEIN 1-LIKE"/>
    <property type="match status" value="1"/>
</dbReference>
<accession>A0A0C2IS39</accession>
<dbReference type="Proteomes" id="UP000031668">
    <property type="component" value="Unassembled WGS sequence"/>
</dbReference>
<dbReference type="InterPro" id="IPR050302">
    <property type="entry name" value="Rab_GAP_TBC_domain"/>
</dbReference>
<evidence type="ECO:0000259" key="2">
    <source>
        <dbReference type="PROSITE" id="PS50086"/>
    </source>
</evidence>
<keyword evidence="4" id="KW-1185">Reference proteome</keyword>
<evidence type="ECO:0000313" key="4">
    <source>
        <dbReference type="Proteomes" id="UP000031668"/>
    </source>
</evidence>
<proteinExistence type="predicted"/>
<dbReference type="GO" id="GO:0031267">
    <property type="term" value="F:small GTPase binding"/>
    <property type="evidence" value="ECO:0007669"/>
    <property type="project" value="TreeGrafter"/>
</dbReference>
<protein>
    <recommendedName>
        <fullName evidence="2">Rab-GAP TBC domain-containing protein</fullName>
    </recommendedName>
</protein>
<dbReference type="PROSITE" id="PS50086">
    <property type="entry name" value="TBC_RABGAP"/>
    <property type="match status" value="1"/>
</dbReference>
<dbReference type="SUPFAM" id="SSF47923">
    <property type="entry name" value="Ypt/Rab-GAP domain of gyp1p"/>
    <property type="match status" value="1"/>
</dbReference>
<dbReference type="InterPro" id="IPR035969">
    <property type="entry name" value="Rab-GAP_TBC_sf"/>
</dbReference>
<comment type="caution">
    <text evidence="3">The sequence shown here is derived from an EMBL/GenBank/DDBJ whole genome shotgun (WGS) entry which is preliminary data.</text>
</comment>
<evidence type="ECO:0000313" key="3">
    <source>
        <dbReference type="EMBL" id="KII68264.1"/>
    </source>
</evidence>
<dbReference type="InterPro" id="IPR000195">
    <property type="entry name" value="Rab-GAP-TBC_dom"/>
</dbReference>
<dbReference type="Pfam" id="PF00566">
    <property type="entry name" value="RabGAP-TBC"/>
    <property type="match status" value="1"/>
</dbReference>
<dbReference type="EMBL" id="JWZT01002878">
    <property type="protein sequence ID" value="KII68264.1"/>
    <property type="molecule type" value="Genomic_DNA"/>
</dbReference>
<feature type="region of interest" description="Disordered" evidence="1">
    <location>
        <begin position="26"/>
        <end position="47"/>
    </location>
</feature>
<organism evidence="3 4">
    <name type="scientific">Thelohanellus kitauei</name>
    <name type="common">Myxosporean</name>
    <dbReference type="NCBI Taxonomy" id="669202"/>
    <lineage>
        <taxon>Eukaryota</taxon>
        <taxon>Metazoa</taxon>
        <taxon>Cnidaria</taxon>
        <taxon>Myxozoa</taxon>
        <taxon>Myxosporea</taxon>
        <taxon>Bivalvulida</taxon>
        <taxon>Platysporina</taxon>
        <taxon>Myxobolidae</taxon>
        <taxon>Thelohanellus</taxon>
    </lineage>
</organism>
<dbReference type="AlphaFoldDB" id="A0A0C2IS39"/>
<evidence type="ECO:0000256" key="1">
    <source>
        <dbReference type="SAM" id="MobiDB-lite"/>
    </source>
</evidence>
<dbReference type="PANTHER" id="PTHR47219:SF9">
    <property type="entry name" value="GTPASE ACTIVATING PROTEIN AND CENTROSOME-ASSOCIATED, ISOFORM B"/>
    <property type="match status" value="1"/>
</dbReference>
<dbReference type="Gene3D" id="1.10.8.270">
    <property type="entry name" value="putative rabgap domain of human tbc1 domain family member 14 like domains"/>
    <property type="match status" value="1"/>
</dbReference>
<dbReference type="GO" id="GO:0005096">
    <property type="term" value="F:GTPase activator activity"/>
    <property type="evidence" value="ECO:0007669"/>
    <property type="project" value="TreeGrafter"/>
</dbReference>
<sequence>MINMYVYFPENDTGALNVDQIVTQSAKMEPSHVPESQPTRSPARHESLTLPASRRKGFKLRFLSSSNTAQNTKTSDRMSDIKYLDVQKREKSWEKIRKDFDKACEKKKKKIRKLVRMGIPRTYKGSMWSMFLRRWIDKTYIPPTPEMSGDGEESKYASQIIKDVIRTNNHYLSDPMYKKLSSVMICDLLNCLSLIDKELGYTQGLNEVAGFMLSIMFHNVSVFLIGCDGCPLGSVERLDLPSPWSIY</sequence>
<name>A0A0C2IS39_THEKT</name>
<dbReference type="OrthoDB" id="295078at2759"/>
<dbReference type="Gene3D" id="1.10.10.750">
    <property type="entry name" value="Ypt/Rab-GAP domain of gyp1p, domain 1"/>
    <property type="match status" value="1"/>
</dbReference>
<gene>
    <name evidence="3" type="ORF">RF11_07986</name>
</gene>